<evidence type="ECO:0000313" key="1">
    <source>
        <dbReference type="EMBL" id="MCD7458770.1"/>
    </source>
</evidence>
<reference evidence="1 2" key="1">
    <citation type="journal article" date="2021" name="BMC Genomics">
        <title>Datura genome reveals duplications of psychoactive alkaloid biosynthetic genes and high mutation rate following tissue culture.</title>
        <authorList>
            <person name="Rajewski A."/>
            <person name="Carter-House D."/>
            <person name="Stajich J."/>
            <person name="Litt A."/>
        </authorList>
    </citation>
    <scope>NUCLEOTIDE SEQUENCE [LARGE SCALE GENOMIC DNA]</scope>
    <source>
        <strain evidence="1">AR-01</strain>
    </source>
</reference>
<protein>
    <submittedName>
        <fullName evidence="1">Uncharacterized protein</fullName>
    </submittedName>
</protein>
<name>A0ABS8SIV8_DATST</name>
<sequence length="118" mass="13316">MLSYLTQNIISYFSESIKVLPIDENGLPRMMEISQSTSQSRTTKSAGSTKLSNFDKNILHHPHRCLNGPTGHLELYGGGLQYGQPRPLVNGKRPQINTCPHYHKGHARNHIYQFSKAQ</sequence>
<accession>A0ABS8SIV8</accession>
<keyword evidence="2" id="KW-1185">Reference proteome</keyword>
<organism evidence="1 2">
    <name type="scientific">Datura stramonium</name>
    <name type="common">Jimsonweed</name>
    <name type="synonym">Common thornapple</name>
    <dbReference type="NCBI Taxonomy" id="4076"/>
    <lineage>
        <taxon>Eukaryota</taxon>
        <taxon>Viridiplantae</taxon>
        <taxon>Streptophyta</taxon>
        <taxon>Embryophyta</taxon>
        <taxon>Tracheophyta</taxon>
        <taxon>Spermatophyta</taxon>
        <taxon>Magnoliopsida</taxon>
        <taxon>eudicotyledons</taxon>
        <taxon>Gunneridae</taxon>
        <taxon>Pentapetalae</taxon>
        <taxon>asterids</taxon>
        <taxon>lamiids</taxon>
        <taxon>Solanales</taxon>
        <taxon>Solanaceae</taxon>
        <taxon>Solanoideae</taxon>
        <taxon>Datureae</taxon>
        <taxon>Datura</taxon>
    </lineage>
</organism>
<proteinExistence type="predicted"/>
<dbReference type="Proteomes" id="UP000823775">
    <property type="component" value="Unassembled WGS sequence"/>
</dbReference>
<comment type="caution">
    <text evidence="1">The sequence shown here is derived from an EMBL/GenBank/DDBJ whole genome shotgun (WGS) entry which is preliminary data.</text>
</comment>
<dbReference type="EMBL" id="JACEIK010000539">
    <property type="protein sequence ID" value="MCD7458770.1"/>
    <property type="molecule type" value="Genomic_DNA"/>
</dbReference>
<evidence type="ECO:0000313" key="2">
    <source>
        <dbReference type="Proteomes" id="UP000823775"/>
    </source>
</evidence>
<gene>
    <name evidence="1" type="ORF">HAX54_039108</name>
</gene>